<dbReference type="InterPro" id="IPR028978">
    <property type="entry name" value="Chorismate_lyase_/UTRA_dom_sf"/>
</dbReference>
<dbReference type="STRING" id="1764295.A0A5B8MTP8"/>
<protein>
    <submittedName>
        <fullName evidence="1">DUF98 domain-containing protein</fullName>
    </submittedName>
</protein>
<dbReference type="Pfam" id="PF01947">
    <property type="entry name" value="Rv2949c-like"/>
    <property type="match status" value="1"/>
</dbReference>
<dbReference type="SUPFAM" id="SSF64288">
    <property type="entry name" value="Chorismate lyase-like"/>
    <property type="match status" value="1"/>
</dbReference>
<sequence>MEKVWTCSGERPSAVSRHLMENLSPAWKMLLLSDGSVTRHVELLTGRDVEVECLEMAEVDFNNNNNNNNNNVSSSSPPLDALGISGPVLQRQVYLYSEAEADPLVYAVSWWNKAKADAFLTDVESPIWVNLSENKTELFREVKALYRGHSPELDKAMGVEGPYWGRHYCFWHGGEPLTVIYEAFSNKLDDYLSDTSCATEQQQQREGGP</sequence>
<proteinExistence type="predicted"/>
<evidence type="ECO:0000313" key="1">
    <source>
        <dbReference type="EMBL" id="QDZ23025.1"/>
    </source>
</evidence>
<accession>A0A5B8MTP8</accession>
<organism evidence="1 2">
    <name type="scientific">Chloropicon primus</name>
    <dbReference type="NCBI Taxonomy" id="1764295"/>
    <lineage>
        <taxon>Eukaryota</taxon>
        <taxon>Viridiplantae</taxon>
        <taxon>Chlorophyta</taxon>
        <taxon>Chloropicophyceae</taxon>
        <taxon>Chloropicales</taxon>
        <taxon>Chloropicaceae</taxon>
        <taxon>Chloropicon</taxon>
    </lineage>
</organism>
<reference evidence="1 2" key="1">
    <citation type="submission" date="2018-07" db="EMBL/GenBank/DDBJ databases">
        <title>The complete nuclear genome of the prasinophyte Chloropicon primus (CCMP1205).</title>
        <authorList>
            <person name="Pombert J.-F."/>
            <person name="Otis C."/>
            <person name="Turmel M."/>
            <person name="Lemieux C."/>
        </authorList>
    </citation>
    <scope>NUCLEOTIDE SEQUENCE [LARGE SCALE GENOMIC DNA]</scope>
    <source>
        <strain evidence="1 2">CCMP1205</strain>
    </source>
</reference>
<dbReference type="Gene3D" id="3.40.1410.10">
    <property type="entry name" value="Chorismate lyase-like"/>
    <property type="match status" value="1"/>
</dbReference>
<keyword evidence="2" id="KW-1185">Reference proteome</keyword>
<dbReference type="Proteomes" id="UP000316726">
    <property type="component" value="Chromosome 9"/>
</dbReference>
<dbReference type="NCBIfam" id="NF037993">
    <property type="entry name" value="cyano_chori_ly"/>
    <property type="match status" value="1"/>
</dbReference>
<gene>
    <name evidence="1" type="ORF">A3770_09p55430</name>
</gene>
<name>A0A5B8MTP8_9CHLO</name>
<dbReference type="AlphaFoldDB" id="A0A5B8MTP8"/>
<dbReference type="OrthoDB" id="89176at2759"/>
<evidence type="ECO:0000313" key="2">
    <source>
        <dbReference type="Proteomes" id="UP000316726"/>
    </source>
</evidence>
<dbReference type="InterPro" id="IPR002800">
    <property type="entry name" value="Rv2949c-like"/>
</dbReference>
<dbReference type="InterPro" id="IPR048022">
    <property type="entry name" value="Ch_lyase_cyan"/>
</dbReference>
<dbReference type="EMBL" id="CP031042">
    <property type="protein sequence ID" value="QDZ23025.1"/>
    <property type="molecule type" value="Genomic_DNA"/>
</dbReference>